<dbReference type="AlphaFoldDB" id="A0A0V1Q3Y4"/>
<keyword evidence="2" id="KW-1185">Reference proteome</keyword>
<dbReference type="GeneID" id="26838077"/>
<accession>A0A0V1Q3Y4</accession>
<evidence type="ECO:0000313" key="2">
    <source>
        <dbReference type="Proteomes" id="UP000054251"/>
    </source>
</evidence>
<dbReference type="Proteomes" id="UP000054251">
    <property type="component" value="Unassembled WGS sequence"/>
</dbReference>
<gene>
    <name evidence="1" type="ORF">AC631_01068</name>
</gene>
<evidence type="ECO:0000313" key="1">
    <source>
        <dbReference type="EMBL" id="KSA03171.1"/>
    </source>
</evidence>
<dbReference type="EMBL" id="LMYN01000013">
    <property type="protein sequence ID" value="KSA03171.1"/>
    <property type="molecule type" value="Genomic_DNA"/>
</dbReference>
<organism evidence="1 2">
    <name type="scientific">Debaryomyces fabryi</name>
    <dbReference type="NCBI Taxonomy" id="58627"/>
    <lineage>
        <taxon>Eukaryota</taxon>
        <taxon>Fungi</taxon>
        <taxon>Dikarya</taxon>
        <taxon>Ascomycota</taxon>
        <taxon>Saccharomycotina</taxon>
        <taxon>Pichiomycetes</taxon>
        <taxon>Debaryomycetaceae</taxon>
        <taxon>Debaryomyces</taxon>
    </lineage>
</organism>
<comment type="caution">
    <text evidence="1">The sequence shown here is derived from an EMBL/GenBank/DDBJ whole genome shotgun (WGS) entry which is preliminary data.</text>
</comment>
<dbReference type="RefSeq" id="XP_015469273.1">
    <property type="nucleotide sequence ID" value="XM_015609898.1"/>
</dbReference>
<protein>
    <submittedName>
        <fullName evidence="1">Uncharacterized protein</fullName>
    </submittedName>
</protein>
<proteinExistence type="predicted"/>
<sequence length="498" mass="58690">MILDSEGHNEKYSLLDVKKVGSFARELTKENFQLIGRVVIHTQSNLIEYDYKELYDSFIRQWEKVKHPIYFVNLDINNLRKYQSFNNYISQESIQYSENEDEQSCEIDVQDTILNNLTNWIAFDINELISLPYNPSLRHLNLFIEQLFLLDPIEKLNRNVLRNMESLKALYLNLPKSTSVFTKTFLGKVKLNLRKLSLSSSHNFKADSLLTYREVSQLVNFQDLEELELKVNCTNHYCPNECMVQFFRDWFSSCRDPLALTKLVLINYKSNPHTDNLLQFNKLIENELFCSMISNLREIYLNINDLTKLTLENKSSLNYNKFFRNLSKLPNLAKIVIPDFFNDWVVNLPRLFNKRTNFFDLLVNQCDCKVCNDTRLTFNKLSTLDSKNHFQHDFDNFTNSSADSSNVKIDTTSEYNLKFLNYIVRKLKQQFIYLNQNLYSINSILNSDDRPLLINHDLDQFKNLFLHSCLLNLIKLFKIHVPTLKSINLGGIQYLVPN</sequence>
<reference evidence="1 2" key="1">
    <citation type="submission" date="2015-11" db="EMBL/GenBank/DDBJ databases">
        <title>The genome of Debaryomyces fabryi.</title>
        <authorList>
            <person name="Tafer H."/>
            <person name="Lopandic K."/>
        </authorList>
    </citation>
    <scope>NUCLEOTIDE SEQUENCE [LARGE SCALE GENOMIC DNA]</scope>
    <source>
        <strain evidence="1 2">CBS 789</strain>
    </source>
</reference>
<name>A0A0V1Q3Y4_9ASCO</name>
<dbReference type="OrthoDB" id="2564148at2759"/>